<dbReference type="InterPro" id="IPR018723">
    <property type="entry name" value="DUF2254_membrane"/>
</dbReference>
<evidence type="ECO:0000313" key="2">
    <source>
        <dbReference type="EMBL" id="MFD2246532.1"/>
    </source>
</evidence>
<keyword evidence="1" id="KW-1133">Transmembrane helix</keyword>
<comment type="caution">
    <text evidence="2">The sequence shown here is derived from an EMBL/GenBank/DDBJ whole genome shotgun (WGS) entry which is preliminary data.</text>
</comment>
<keyword evidence="1" id="KW-0812">Transmembrane</keyword>
<dbReference type="Proteomes" id="UP001597374">
    <property type="component" value="Unassembled WGS sequence"/>
</dbReference>
<evidence type="ECO:0000256" key="1">
    <source>
        <dbReference type="SAM" id="Phobius"/>
    </source>
</evidence>
<dbReference type="EMBL" id="JBHUIM010000001">
    <property type="protein sequence ID" value="MFD2246532.1"/>
    <property type="molecule type" value="Genomic_DNA"/>
</dbReference>
<protein>
    <submittedName>
        <fullName evidence="2">DUF2254 domain-containing protein</fullName>
    </submittedName>
</protein>
<accession>A0ABW5CY64</accession>
<feature type="transmembrane region" description="Helical" evidence="1">
    <location>
        <begin position="64"/>
        <end position="91"/>
    </location>
</feature>
<dbReference type="RefSeq" id="WP_250428320.1">
    <property type="nucleotide sequence ID" value="NZ_JALPRR010000001.1"/>
</dbReference>
<proteinExistence type="predicted"/>
<evidence type="ECO:0000313" key="3">
    <source>
        <dbReference type="Proteomes" id="UP001597374"/>
    </source>
</evidence>
<sequence length="413" mass="46492">MKARLLKRVRQVYSDVINSIAFYPAIIALCFLVLSYVLLYIDFSPLGKAIKSRLDFISLRDASTARTIAATIAAGILSLTVFSFSMVMILLNQAASNMSNRVLDSMIGNRFQQWVLGFYIGTIVYALFLLSTIRDIDTGIMVPALSVYLLILLTILDIFLFIYFLHYVTQSVKYETIIRRIYQKTKYELGRQCQEKGSVLVAPGPSGKVYTVKATESGYFQGFSKQGVVQLCKDRNWLLRFSHATGTFVLQGTSVAEIETLKGLTDEQQEQLHALIDFHDGEPIEKSSFYGFKQLTEVALKALSPGINDPGTAVLSLHALAELLSYRLSHFPVVSFQDSEGVVRVITREHSFQDIFEQTMLPIWDYGHDDRTLRVALQQVLQQLQRQSISPKDTATIRQMLQKVDTAIADNVP</sequence>
<reference evidence="3" key="1">
    <citation type="journal article" date="2019" name="Int. J. Syst. Evol. Microbiol.">
        <title>The Global Catalogue of Microorganisms (GCM) 10K type strain sequencing project: providing services to taxonomists for standard genome sequencing and annotation.</title>
        <authorList>
            <consortium name="The Broad Institute Genomics Platform"/>
            <consortium name="The Broad Institute Genome Sequencing Center for Infectious Disease"/>
            <person name="Wu L."/>
            <person name="Ma J."/>
        </authorList>
    </citation>
    <scope>NUCLEOTIDE SEQUENCE [LARGE SCALE GENOMIC DNA]</scope>
    <source>
        <strain evidence="3">CGMCC 4.1782</strain>
    </source>
</reference>
<feature type="transmembrane region" description="Helical" evidence="1">
    <location>
        <begin position="20"/>
        <end position="43"/>
    </location>
</feature>
<feature type="transmembrane region" description="Helical" evidence="1">
    <location>
        <begin position="145"/>
        <end position="165"/>
    </location>
</feature>
<feature type="transmembrane region" description="Helical" evidence="1">
    <location>
        <begin position="111"/>
        <end position="133"/>
    </location>
</feature>
<gene>
    <name evidence="2" type="ORF">ACFSKP_09725</name>
</gene>
<dbReference type="Pfam" id="PF10011">
    <property type="entry name" value="DUF2254"/>
    <property type="match status" value="1"/>
</dbReference>
<keyword evidence="3" id="KW-1185">Reference proteome</keyword>
<name>A0ABW5CY64_9BACT</name>
<keyword evidence="1" id="KW-0472">Membrane</keyword>
<organism evidence="2 3">
    <name type="scientific">Pontibacter ruber</name>
    <dbReference type="NCBI Taxonomy" id="1343895"/>
    <lineage>
        <taxon>Bacteria</taxon>
        <taxon>Pseudomonadati</taxon>
        <taxon>Bacteroidota</taxon>
        <taxon>Cytophagia</taxon>
        <taxon>Cytophagales</taxon>
        <taxon>Hymenobacteraceae</taxon>
        <taxon>Pontibacter</taxon>
    </lineage>
</organism>